<keyword evidence="2" id="KW-1185">Reference proteome</keyword>
<dbReference type="PROSITE" id="PS51257">
    <property type="entry name" value="PROKAR_LIPOPROTEIN"/>
    <property type="match status" value="1"/>
</dbReference>
<proteinExistence type="predicted"/>
<sequence length="142" mass="16677">MDKKPGKIRINSHFFGLLSCSRRTFFTCVFCAQSPNFRQKRNLCLRLEKTLHFQLKEDLERSKTKYRILEETAQPDGSVILKLNMQYSLLRSAIIPTTDLPISLLAAFHPNSLSPKRQSLRREFLRRLCLFLHLSITHSFCY</sequence>
<accession>A0ABV1E115</accession>
<dbReference type="EMBL" id="JBBMFD010000015">
    <property type="protein sequence ID" value="MEQ2440975.1"/>
    <property type="molecule type" value="Genomic_DNA"/>
</dbReference>
<name>A0ABV1E115_9FIRM</name>
<dbReference type="Proteomes" id="UP001489509">
    <property type="component" value="Unassembled WGS sequence"/>
</dbReference>
<protein>
    <submittedName>
        <fullName evidence="1">Uncharacterized protein</fullName>
    </submittedName>
</protein>
<evidence type="ECO:0000313" key="2">
    <source>
        <dbReference type="Proteomes" id="UP001489509"/>
    </source>
</evidence>
<gene>
    <name evidence="1" type="ORF">WMO26_09070</name>
</gene>
<reference evidence="1 2" key="1">
    <citation type="submission" date="2024-03" db="EMBL/GenBank/DDBJ databases">
        <title>Human intestinal bacterial collection.</title>
        <authorList>
            <person name="Pauvert C."/>
            <person name="Hitch T.C.A."/>
            <person name="Clavel T."/>
        </authorList>
    </citation>
    <scope>NUCLEOTIDE SEQUENCE [LARGE SCALE GENOMIC DNA]</scope>
    <source>
        <strain evidence="1 2">CLA-JM-H44</strain>
    </source>
</reference>
<evidence type="ECO:0000313" key="1">
    <source>
        <dbReference type="EMBL" id="MEQ2440975.1"/>
    </source>
</evidence>
<dbReference type="RefSeq" id="WP_349219805.1">
    <property type="nucleotide sequence ID" value="NZ_JBBMFD010000015.1"/>
</dbReference>
<comment type="caution">
    <text evidence="1">The sequence shown here is derived from an EMBL/GenBank/DDBJ whole genome shotgun (WGS) entry which is preliminary data.</text>
</comment>
<organism evidence="1 2">
    <name type="scientific">Solibaculum intestinale</name>
    <dbReference type="NCBI Taxonomy" id="3133165"/>
    <lineage>
        <taxon>Bacteria</taxon>
        <taxon>Bacillati</taxon>
        <taxon>Bacillota</taxon>
        <taxon>Clostridia</taxon>
        <taxon>Eubacteriales</taxon>
        <taxon>Oscillospiraceae</taxon>
        <taxon>Solibaculum</taxon>
    </lineage>
</organism>